<evidence type="ECO:0000256" key="9">
    <source>
        <dbReference type="ARBA" id="ARBA00022803"/>
    </source>
</evidence>
<comment type="subcellular location">
    <subcellularLocation>
        <location evidence="2">Chromosome</location>
    </subcellularLocation>
    <subcellularLocation>
        <location evidence="1">Membrane</location>
        <topology evidence="1">Single-pass membrane protein</topology>
    </subcellularLocation>
</comment>
<dbReference type="Gene3D" id="3.80.10.10">
    <property type="entry name" value="Ribonuclease Inhibitor"/>
    <property type="match status" value="1"/>
</dbReference>
<name>A0A8S2AXC9_ARAAE</name>
<dbReference type="InterPro" id="IPR011990">
    <property type="entry name" value="TPR-like_helical_dom_sf"/>
</dbReference>
<keyword evidence="4" id="KW-0158">Chromosome</keyword>
<keyword evidence="9 14" id="KW-0802">TPR repeat</keyword>
<dbReference type="PROSITE" id="PS50005">
    <property type="entry name" value="TPR"/>
    <property type="match status" value="2"/>
</dbReference>
<accession>A0A8S2AXC9</accession>
<dbReference type="InterPro" id="IPR001611">
    <property type="entry name" value="Leu-rich_rpt"/>
</dbReference>
<gene>
    <name evidence="17" type="ORF">AARE701A_LOCUS20930</name>
</gene>
<evidence type="ECO:0000256" key="14">
    <source>
        <dbReference type="PROSITE-ProRule" id="PRU00339"/>
    </source>
</evidence>
<evidence type="ECO:0000256" key="2">
    <source>
        <dbReference type="ARBA" id="ARBA00004286"/>
    </source>
</evidence>
<keyword evidence="6" id="KW-0732">Signal</keyword>
<keyword evidence="10" id="KW-0156">Chromatin regulator</keyword>
<dbReference type="Pfam" id="PF08263">
    <property type="entry name" value="LRRNT_2"/>
    <property type="match status" value="1"/>
</dbReference>
<comment type="similarity">
    <text evidence="3">Belongs to the Tonsoku family.</text>
</comment>
<keyword evidence="7" id="KW-0677">Repeat</keyword>
<sequence>MIDANQANVDCLRTFKSQVEDPNGYLWSWNSGNQTEAGFICKFSGVTCWHDDENRVLSIKLSGYGLRGVFPLGIKQCIDLSGLDLSRNNFSGPLPSNLTDVIPLVTTLDLSFNSFTGGIPVNIANITFLNSLMLQNNQFTGQLPPELVKLGRLKTFSVANNRLSGPIPTFNSTSINSENFANNSGLCGKPLDECKSASRGRRRWGMELEQLKKSVEENPDDSSLQFELGLYLWNNGGDSEKAAEHFVLSAKSDPNNAVAFKYLGHYYSRVTLDLNRAAKCYQRAVLINPNDSDSGEALLGYIQVLFNWPSLFLQSVFIVLLWLIYGYGFYHSFIRRSGLKLFKAFNMQLEALGLAYQRLGMFTAAIKAYGRAIELDETKFFALMESANIFLMLGSYRKGVELFEQALKISPQNISGLYGLASGLLSWSKECINLGAFGWAASLLEAYDVLGLYYGLGRTFFNPASAKVFSRFNELKEATKNYTISATPEDRSSVLQQGGTFVEKTKALEIIHLSMMSSMSAAKPLLLETYWIKVFA</sequence>
<dbReference type="GO" id="GO:0006401">
    <property type="term" value="P:RNA catabolic process"/>
    <property type="evidence" value="ECO:0007669"/>
    <property type="project" value="InterPro"/>
</dbReference>
<proteinExistence type="inferred from homology"/>
<dbReference type="FunFam" id="3.80.10.10:FF:000400">
    <property type="entry name" value="Nuclear pore complex protein NUP107"/>
    <property type="match status" value="1"/>
</dbReference>
<evidence type="ECO:0000256" key="5">
    <source>
        <dbReference type="ARBA" id="ARBA00022614"/>
    </source>
</evidence>
<evidence type="ECO:0000256" key="11">
    <source>
        <dbReference type="ARBA" id="ARBA00023136"/>
    </source>
</evidence>
<evidence type="ECO:0000256" key="6">
    <source>
        <dbReference type="ARBA" id="ARBA00022729"/>
    </source>
</evidence>
<evidence type="ECO:0000313" key="17">
    <source>
        <dbReference type="EMBL" id="CAE6228399.1"/>
    </source>
</evidence>
<evidence type="ECO:0000256" key="3">
    <source>
        <dbReference type="ARBA" id="ARBA00010999"/>
    </source>
</evidence>
<evidence type="ECO:0000256" key="7">
    <source>
        <dbReference type="ARBA" id="ARBA00022737"/>
    </source>
</evidence>
<keyword evidence="8" id="KW-0227">DNA damage</keyword>
<dbReference type="SUPFAM" id="SSF81901">
    <property type="entry name" value="HCP-like"/>
    <property type="match status" value="1"/>
</dbReference>
<dbReference type="InterPro" id="IPR013210">
    <property type="entry name" value="LRR_N_plant-typ"/>
</dbReference>
<evidence type="ECO:0000259" key="16">
    <source>
        <dbReference type="Pfam" id="PF08263"/>
    </source>
</evidence>
<dbReference type="GO" id="GO:0005694">
    <property type="term" value="C:chromosome"/>
    <property type="evidence" value="ECO:0007669"/>
    <property type="project" value="UniProtKB-SubCell"/>
</dbReference>
<keyword evidence="18" id="KW-1185">Reference proteome</keyword>
<keyword evidence="15" id="KW-0812">Transmembrane</keyword>
<evidence type="ECO:0000256" key="4">
    <source>
        <dbReference type="ARBA" id="ARBA00022454"/>
    </source>
</evidence>
<dbReference type="GO" id="GO:0055087">
    <property type="term" value="C:Ski complex"/>
    <property type="evidence" value="ECO:0007669"/>
    <property type="project" value="InterPro"/>
</dbReference>
<protein>
    <recommendedName>
        <fullName evidence="16">Leucine-rich repeat-containing N-terminal plant-type domain-containing protein</fullName>
    </recommendedName>
</protein>
<dbReference type="GO" id="GO:0006325">
    <property type="term" value="P:chromatin organization"/>
    <property type="evidence" value="ECO:0007669"/>
    <property type="project" value="UniProtKB-KW"/>
</dbReference>
<feature type="repeat" description="TPR" evidence="14">
    <location>
        <begin position="346"/>
        <end position="379"/>
    </location>
</feature>
<keyword evidence="11 15" id="KW-0472">Membrane</keyword>
<feature type="repeat" description="TPR" evidence="14">
    <location>
        <begin position="380"/>
        <end position="413"/>
    </location>
</feature>
<dbReference type="Pfam" id="PF13432">
    <property type="entry name" value="TPR_16"/>
    <property type="match status" value="1"/>
</dbReference>
<dbReference type="GO" id="GO:0016020">
    <property type="term" value="C:membrane"/>
    <property type="evidence" value="ECO:0007669"/>
    <property type="project" value="UniProtKB-SubCell"/>
</dbReference>
<feature type="domain" description="Leucine-rich repeat-containing N-terminal plant-type" evidence="16">
    <location>
        <begin position="9"/>
        <end position="49"/>
    </location>
</feature>
<evidence type="ECO:0000256" key="8">
    <source>
        <dbReference type="ARBA" id="ARBA00022763"/>
    </source>
</evidence>
<dbReference type="SUPFAM" id="SSF52058">
    <property type="entry name" value="L domain-like"/>
    <property type="match status" value="1"/>
</dbReference>
<evidence type="ECO:0000313" key="18">
    <source>
        <dbReference type="Proteomes" id="UP000682877"/>
    </source>
</evidence>
<dbReference type="Proteomes" id="UP000682877">
    <property type="component" value="Chromosome 8"/>
</dbReference>
<dbReference type="SMART" id="SM00028">
    <property type="entry name" value="TPR"/>
    <property type="match status" value="3"/>
</dbReference>
<dbReference type="Pfam" id="PF00560">
    <property type="entry name" value="LRR_1"/>
    <property type="match status" value="3"/>
</dbReference>
<dbReference type="PANTHER" id="PTHR15704">
    <property type="entry name" value="SUPERKILLER 3 PROTEIN-RELATED"/>
    <property type="match status" value="1"/>
</dbReference>
<evidence type="ECO:0000256" key="10">
    <source>
        <dbReference type="ARBA" id="ARBA00022853"/>
    </source>
</evidence>
<dbReference type="InterPro" id="IPR032675">
    <property type="entry name" value="LRR_dom_sf"/>
</dbReference>
<dbReference type="GO" id="GO:0006281">
    <property type="term" value="P:DNA repair"/>
    <property type="evidence" value="ECO:0007669"/>
    <property type="project" value="UniProtKB-KW"/>
</dbReference>
<evidence type="ECO:0000256" key="12">
    <source>
        <dbReference type="ARBA" id="ARBA00023170"/>
    </source>
</evidence>
<keyword evidence="15" id="KW-1133">Transmembrane helix</keyword>
<keyword evidence="13" id="KW-0234">DNA repair</keyword>
<reference evidence="17" key="1">
    <citation type="submission" date="2021-01" db="EMBL/GenBank/DDBJ databases">
        <authorList>
            <person name="Bezrukov I."/>
        </authorList>
    </citation>
    <scope>NUCLEOTIDE SEQUENCE</scope>
</reference>
<dbReference type="Gene3D" id="1.25.40.10">
    <property type="entry name" value="Tetratricopeptide repeat domain"/>
    <property type="match status" value="2"/>
</dbReference>
<dbReference type="InterPro" id="IPR019734">
    <property type="entry name" value="TPR_rpt"/>
</dbReference>
<keyword evidence="5" id="KW-0433">Leucine-rich repeat</keyword>
<dbReference type="PANTHER" id="PTHR15704:SF7">
    <property type="entry name" value="SUPERKILLER COMPLEX PROTEIN 3"/>
    <property type="match status" value="1"/>
</dbReference>
<evidence type="ECO:0000256" key="13">
    <source>
        <dbReference type="ARBA" id="ARBA00023204"/>
    </source>
</evidence>
<evidence type="ECO:0000256" key="15">
    <source>
        <dbReference type="SAM" id="Phobius"/>
    </source>
</evidence>
<feature type="transmembrane region" description="Helical" evidence="15">
    <location>
        <begin position="311"/>
        <end position="330"/>
    </location>
</feature>
<evidence type="ECO:0000256" key="1">
    <source>
        <dbReference type="ARBA" id="ARBA00004167"/>
    </source>
</evidence>
<dbReference type="InterPro" id="IPR039226">
    <property type="entry name" value="Ski3/TTC37"/>
</dbReference>
<dbReference type="AlphaFoldDB" id="A0A8S2AXC9"/>
<organism evidence="17 18">
    <name type="scientific">Arabidopsis arenosa</name>
    <name type="common">Sand rock-cress</name>
    <name type="synonym">Cardaminopsis arenosa</name>
    <dbReference type="NCBI Taxonomy" id="38785"/>
    <lineage>
        <taxon>Eukaryota</taxon>
        <taxon>Viridiplantae</taxon>
        <taxon>Streptophyta</taxon>
        <taxon>Embryophyta</taxon>
        <taxon>Tracheophyta</taxon>
        <taxon>Spermatophyta</taxon>
        <taxon>Magnoliopsida</taxon>
        <taxon>eudicotyledons</taxon>
        <taxon>Gunneridae</taxon>
        <taxon>Pentapetalae</taxon>
        <taxon>rosids</taxon>
        <taxon>malvids</taxon>
        <taxon>Brassicales</taxon>
        <taxon>Brassicaceae</taxon>
        <taxon>Camelineae</taxon>
        <taxon>Arabidopsis</taxon>
    </lineage>
</organism>
<dbReference type="EMBL" id="LR999458">
    <property type="protein sequence ID" value="CAE6228399.1"/>
    <property type="molecule type" value="Genomic_DNA"/>
</dbReference>
<keyword evidence="12" id="KW-0675">Receptor</keyword>